<reference evidence="8 9" key="1">
    <citation type="submission" date="2018-06" db="EMBL/GenBank/DDBJ databases">
        <title>Comparative genomics reveals the genomic features of Rhizophagus irregularis, R. cerebriforme, R. diaphanum and Gigaspora rosea, and their symbiotic lifestyle signature.</title>
        <authorList>
            <person name="Morin E."/>
            <person name="San Clemente H."/>
            <person name="Chen E.C.H."/>
            <person name="De La Providencia I."/>
            <person name="Hainaut M."/>
            <person name="Kuo A."/>
            <person name="Kohler A."/>
            <person name="Murat C."/>
            <person name="Tang N."/>
            <person name="Roy S."/>
            <person name="Loubradou J."/>
            <person name="Henrissat B."/>
            <person name="Grigoriev I.V."/>
            <person name="Corradi N."/>
            <person name="Roux C."/>
            <person name="Martin F.M."/>
        </authorList>
    </citation>
    <scope>NUCLEOTIDE SEQUENCE [LARGE SCALE GENOMIC DNA]</scope>
    <source>
        <strain evidence="8 9">DAOM 194757</strain>
    </source>
</reference>
<proteinExistence type="predicted"/>
<dbReference type="GO" id="GO:0003677">
    <property type="term" value="F:DNA binding"/>
    <property type="evidence" value="ECO:0007669"/>
    <property type="project" value="UniProtKB-KW"/>
</dbReference>
<dbReference type="EC" id="2.7.7.7" evidence="1"/>
<dbReference type="SUPFAM" id="SSF56672">
    <property type="entry name" value="DNA/RNA polymerases"/>
    <property type="match status" value="1"/>
</dbReference>
<comment type="caution">
    <text evidence="8">The sequence shown here is derived from an EMBL/GenBank/DDBJ whole genome shotgun (WGS) entry which is preliminary data.</text>
</comment>
<evidence type="ECO:0000259" key="7">
    <source>
        <dbReference type="Pfam" id="PF00136"/>
    </source>
</evidence>
<keyword evidence="9" id="KW-1185">Reference proteome</keyword>
<evidence type="ECO:0000256" key="6">
    <source>
        <dbReference type="ARBA" id="ARBA00049244"/>
    </source>
</evidence>
<organism evidence="8 9">
    <name type="scientific">Gigaspora rosea</name>
    <dbReference type="NCBI Taxonomy" id="44941"/>
    <lineage>
        <taxon>Eukaryota</taxon>
        <taxon>Fungi</taxon>
        <taxon>Fungi incertae sedis</taxon>
        <taxon>Mucoromycota</taxon>
        <taxon>Glomeromycotina</taxon>
        <taxon>Glomeromycetes</taxon>
        <taxon>Diversisporales</taxon>
        <taxon>Gigasporaceae</taxon>
        <taxon>Gigaspora</taxon>
    </lineage>
</organism>
<dbReference type="EMBL" id="QKWP01002526">
    <property type="protein sequence ID" value="RIB03019.1"/>
    <property type="molecule type" value="Genomic_DNA"/>
</dbReference>
<dbReference type="Pfam" id="PF00136">
    <property type="entry name" value="DNA_pol_B"/>
    <property type="match status" value="1"/>
</dbReference>
<keyword evidence="3" id="KW-0548">Nucleotidyltransferase</keyword>
<evidence type="ECO:0000256" key="1">
    <source>
        <dbReference type="ARBA" id="ARBA00012417"/>
    </source>
</evidence>
<protein>
    <recommendedName>
        <fullName evidence="1">DNA-directed DNA polymerase</fullName>
        <ecNumber evidence="1">2.7.7.7</ecNumber>
    </recommendedName>
</protein>
<dbReference type="InterPro" id="IPR050240">
    <property type="entry name" value="DNA_pol_type-B"/>
</dbReference>
<dbReference type="STRING" id="44941.A0A397U2L3"/>
<dbReference type="OrthoDB" id="2414538at2759"/>
<evidence type="ECO:0000256" key="3">
    <source>
        <dbReference type="ARBA" id="ARBA00022695"/>
    </source>
</evidence>
<dbReference type="PROSITE" id="PS00116">
    <property type="entry name" value="DNA_POLYMERASE_B"/>
    <property type="match status" value="1"/>
</dbReference>
<evidence type="ECO:0000256" key="4">
    <source>
        <dbReference type="ARBA" id="ARBA00022932"/>
    </source>
</evidence>
<keyword evidence="5" id="KW-0238">DNA-binding</keyword>
<dbReference type="PANTHER" id="PTHR10322:SF23">
    <property type="entry name" value="DNA POLYMERASE DELTA CATALYTIC SUBUNIT"/>
    <property type="match status" value="1"/>
</dbReference>
<evidence type="ECO:0000256" key="2">
    <source>
        <dbReference type="ARBA" id="ARBA00022679"/>
    </source>
</evidence>
<name>A0A397U2L3_9GLOM</name>
<dbReference type="GO" id="GO:0000166">
    <property type="term" value="F:nucleotide binding"/>
    <property type="evidence" value="ECO:0007669"/>
    <property type="project" value="InterPro"/>
</dbReference>
<dbReference type="GO" id="GO:0006261">
    <property type="term" value="P:DNA-templated DNA replication"/>
    <property type="evidence" value="ECO:0007669"/>
    <property type="project" value="TreeGrafter"/>
</dbReference>
<feature type="domain" description="DNA-directed DNA polymerase family B multifunctional" evidence="7">
    <location>
        <begin position="30"/>
        <end position="152"/>
    </location>
</feature>
<dbReference type="AlphaFoldDB" id="A0A397U2L3"/>
<dbReference type="InterPro" id="IPR023211">
    <property type="entry name" value="DNA_pol_palm_dom_sf"/>
</dbReference>
<sequence length="235" mass="26938">MCVLTVTFKPNQENYYYIDLKDKDGNVIDRVGFLDAKLEKSAISKILQYLISKRKEQKKIMKDKSKTELERFLADLFQQAYKLGANGLYGLLGSEHSIISNKKIAHCVTTVGQYQVKNLGDFCKSKGCDLIAGDTDSVMININYVTKDVIKRFYPKFINYQTVDNVEGYKQTLLEFYEQLVIESFKEATVLCEEYNTLNHIGDYPKINLCVEKALGFTGFFSKKHYIGQKFKSGT</sequence>
<evidence type="ECO:0000313" key="9">
    <source>
        <dbReference type="Proteomes" id="UP000266673"/>
    </source>
</evidence>
<dbReference type="Gene3D" id="1.10.287.690">
    <property type="entry name" value="Helix hairpin bin"/>
    <property type="match status" value="1"/>
</dbReference>
<gene>
    <name evidence="8" type="ORF">C2G38_1990530</name>
</gene>
<keyword evidence="4" id="KW-0239">DNA-directed DNA polymerase</keyword>
<comment type="catalytic activity">
    <reaction evidence="6">
        <text>DNA(n) + a 2'-deoxyribonucleoside 5'-triphosphate = DNA(n+1) + diphosphate</text>
        <dbReference type="Rhea" id="RHEA:22508"/>
        <dbReference type="Rhea" id="RHEA-COMP:17339"/>
        <dbReference type="Rhea" id="RHEA-COMP:17340"/>
        <dbReference type="ChEBI" id="CHEBI:33019"/>
        <dbReference type="ChEBI" id="CHEBI:61560"/>
        <dbReference type="ChEBI" id="CHEBI:173112"/>
        <dbReference type="EC" id="2.7.7.7"/>
    </reaction>
</comment>
<dbReference type="InterPro" id="IPR006134">
    <property type="entry name" value="DNA-dir_DNA_pol_B_multi_dom"/>
</dbReference>
<dbReference type="Proteomes" id="UP000266673">
    <property type="component" value="Unassembled WGS sequence"/>
</dbReference>
<dbReference type="InterPro" id="IPR043502">
    <property type="entry name" value="DNA/RNA_pol_sf"/>
</dbReference>
<dbReference type="InterPro" id="IPR017964">
    <property type="entry name" value="DNA-dir_DNA_pol_B_CS"/>
</dbReference>
<evidence type="ECO:0000256" key="5">
    <source>
        <dbReference type="ARBA" id="ARBA00023125"/>
    </source>
</evidence>
<keyword evidence="2" id="KW-0808">Transferase</keyword>
<dbReference type="PANTHER" id="PTHR10322">
    <property type="entry name" value="DNA POLYMERASE CATALYTIC SUBUNIT"/>
    <property type="match status" value="1"/>
</dbReference>
<evidence type="ECO:0000313" key="8">
    <source>
        <dbReference type="EMBL" id="RIB03019.1"/>
    </source>
</evidence>
<accession>A0A397U2L3</accession>
<dbReference type="Gene3D" id="3.90.1600.10">
    <property type="entry name" value="Palm domain of DNA polymerase"/>
    <property type="match status" value="1"/>
</dbReference>
<dbReference type="GO" id="GO:0003887">
    <property type="term" value="F:DNA-directed DNA polymerase activity"/>
    <property type="evidence" value="ECO:0007669"/>
    <property type="project" value="UniProtKB-KW"/>
</dbReference>